<protein>
    <submittedName>
        <fullName evidence="1">Transmembrane protein, putative</fullName>
    </submittedName>
</protein>
<dbReference type="AlphaFoldDB" id="G7I8H1"/>
<accession>G7I8H1</accession>
<keyword evidence="3" id="KW-1185">Reference proteome</keyword>
<dbReference type="EMBL" id="CM001217">
    <property type="protein sequence ID" value="AES59852.1"/>
    <property type="molecule type" value="Genomic_DNA"/>
</dbReference>
<organism evidence="1 3">
    <name type="scientific">Medicago truncatula</name>
    <name type="common">Barrel medic</name>
    <name type="synonym">Medicago tribuloides</name>
    <dbReference type="NCBI Taxonomy" id="3880"/>
    <lineage>
        <taxon>Eukaryota</taxon>
        <taxon>Viridiplantae</taxon>
        <taxon>Streptophyta</taxon>
        <taxon>Embryophyta</taxon>
        <taxon>Tracheophyta</taxon>
        <taxon>Spermatophyta</taxon>
        <taxon>Magnoliopsida</taxon>
        <taxon>eudicotyledons</taxon>
        <taxon>Gunneridae</taxon>
        <taxon>Pentapetalae</taxon>
        <taxon>rosids</taxon>
        <taxon>fabids</taxon>
        <taxon>Fabales</taxon>
        <taxon>Fabaceae</taxon>
        <taxon>Papilionoideae</taxon>
        <taxon>50 kb inversion clade</taxon>
        <taxon>NPAAA clade</taxon>
        <taxon>Hologalegina</taxon>
        <taxon>IRL clade</taxon>
        <taxon>Trifolieae</taxon>
        <taxon>Medicago</taxon>
    </lineage>
</organism>
<evidence type="ECO:0000313" key="2">
    <source>
        <dbReference type="EnsemblPlants" id="AES59852"/>
    </source>
</evidence>
<keyword evidence="1" id="KW-0472">Membrane</keyword>
<proteinExistence type="predicted"/>
<dbReference type="HOGENOM" id="CLU_2999441_0_0_1"/>
<reference evidence="1 3" key="1">
    <citation type="journal article" date="2011" name="Nature">
        <title>The Medicago genome provides insight into the evolution of rhizobial symbioses.</title>
        <authorList>
            <person name="Young N.D."/>
            <person name="Debelle F."/>
            <person name="Oldroyd G.E."/>
            <person name="Geurts R."/>
            <person name="Cannon S.B."/>
            <person name="Udvardi M.K."/>
            <person name="Benedito V.A."/>
            <person name="Mayer K.F."/>
            <person name="Gouzy J."/>
            <person name="Schoof H."/>
            <person name="Van de Peer Y."/>
            <person name="Proost S."/>
            <person name="Cook D.R."/>
            <person name="Meyers B.C."/>
            <person name="Spannagl M."/>
            <person name="Cheung F."/>
            <person name="De Mita S."/>
            <person name="Krishnakumar V."/>
            <person name="Gundlach H."/>
            <person name="Zhou S."/>
            <person name="Mudge J."/>
            <person name="Bharti A.K."/>
            <person name="Murray J.D."/>
            <person name="Naoumkina M.A."/>
            <person name="Rosen B."/>
            <person name="Silverstein K.A."/>
            <person name="Tang H."/>
            <person name="Rombauts S."/>
            <person name="Zhao P.X."/>
            <person name="Zhou P."/>
            <person name="Barbe V."/>
            <person name="Bardou P."/>
            <person name="Bechner M."/>
            <person name="Bellec A."/>
            <person name="Berger A."/>
            <person name="Berges H."/>
            <person name="Bidwell S."/>
            <person name="Bisseling T."/>
            <person name="Choisne N."/>
            <person name="Couloux A."/>
            <person name="Denny R."/>
            <person name="Deshpande S."/>
            <person name="Dai X."/>
            <person name="Doyle J.J."/>
            <person name="Dudez A.M."/>
            <person name="Farmer A.D."/>
            <person name="Fouteau S."/>
            <person name="Franken C."/>
            <person name="Gibelin C."/>
            <person name="Gish J."/>
            <person name="Goldstein S."/>
            <person name="Gonzalez A.J."/>
            <person name="Green P.J."/>
            <person name="Hallab A."/>
            <person name="Hartog M."/>
            <person name="Hua A."/>
            <person name="Humphray S.J."/>
            <person name="Jeong D.H."/>
            <person name="Jing Y."/>
            <person name="Jocker A."/>
            <person name="Kenton S.M."/>
            <person name="Kim D.J."/>
            <person name="Klee K."/>
            <person name="Lai H."/>
            <person name="Lang C."/>
            <person name="Lin S."/>
            <person name="Macmil S.L."/>
            <person name="Magdelenat G."/>
            <person name="Matthews L."/>
            <person name="McCorrison J."/>
            <person name="Monaghan E.L."/>
            <person name="Mun J.H."/>
            <person name="Najar F.Z."/>
            <person name="Nicholson C."/>
            <person name="Noirot C."/>
            <person name="O'Bleness M."/>
            <person name="Paule C.R."/>
            <person name="Poulain J."/>
            <person name="Prion F."/>
            <person name="Qin B."/>
            <person name="Qu C."/>
            <person name="Retzel E.F."/>
            <person name="Riddle C."/>
            <person name="Sallet E."/>
            <person name="Samain S."/>
            <person name="Samson N."/>
            <person name="Sanders I."/>
            <person name="Saurat O."/>
            <person name="Scarpelli C."/>
            <person name="Schiex T."/>
            <person name="Segurens B."/>
            <person name="Severin A.J."/>
            <person name="Sherrier D.J."/>
            <person name="Shi R."/>
            <person name="Sims S."/>
            <person name="Singer S.R."/>
            <person name="Sinharoy S."/>
            <person name="Sterck L."/>
            <person name="Viollet A."/>
            <person name="Wang B.B."/>
            <person name="Wang K."/>
            <person name="Wang M."/>
            <person name="Wang X."/>
            <person name="Warfsmann J."/>
            <person name="Weissenbach J."/>
            <person name="White D.D."/>
            <person name="White J.D."/>
            <person name="Wiley G.B."/>
            <person name="Wincker P."/>
            <person name="Xing Y."/>
            <person name="Yang L."/>
            <person name="Yao Z."/>
            <person name="Ying F."/>
            <person name="Zhai J."/>
            <person name="Zhou L."/>
            <person name="Zuber A."/>
            <person name="Denarie J."/>
            <person name="Dixon R.A."/>
            <person name="May G.D."/>
            <person name="Schwartz D.C."/>
            <person name="Rogers J."/>
            <person name="Quetier F."/>
            <person name="Town C.D."/>
            <person name="Roe B.A."/>
        </authorList>
    </citation>
    <scope>NUCLEOTIDE SEQUENCE [LARGE SCALE GENOMIC DNA]</scope>
    <source>
        <strain evidence="1">A17</strain>
        <strain evidence="2 3">cv. Jemalong A17</strain>
    </source>
</reference>
<gene>
    <name evidence="1" type="ordered locus">MTR_1g030510</name>
</gene>
<name>G7I8H1_MEDTR</name>
<sequence>MKRVLYYEEKLTFQIPLLCHCPLFPPLTLFFSFQIPPLSSFSNSKTNKTLKYSLTLC</sequence>
<dbReference type="Proteomes" id="UP000002051">
    <property type="component" value="Unassembled WGS sequence"/>
</dbReference>
<evidence type="ECO:0000313" key="1">
    <source>
        <dbReference type="EMBL" id="AES59852.1"/>
    </source>
</evidence>
<reference evidence="1 3" key="2">
    <citation type="journal article" date="2014" name="BMC Genomics">
        <title>An improved genome release (version Mt4.0) for the model legume Medicago truncatula.</title>
        <authorList>
            <person name="Tang H."/>
            <person name="Krishnakumar V."/>
            <person name="Bidwell S."/>
            <person name="Rosen B."/>
            <person name="Chan A."/>
            <person name="Zhou S."/>
            <person name="Gentzbittel L."/>
            <person name="Childs K.L."/>
            <person name="Yandell M."/>
            <person name="Gundlach H."/>
            <person name="Mayer K.F."/>
            <person name="Schwartz D.C."/>
            <person name="Town C.D."/>
        </authorList>
    </citation>
    <scope>GENOME REANNOTATION</scope>
    <source>
        <strain evidence="2 3">cv. Jemalong A17</strain>
    </source>
</reference>
<dbReference type="PaxDb" id="3880-AES59852"/>
<evidence type="ECO:0000313" key="3">
    <source>
        <dbReference type="Proteomes" id="UP000002051"/>
    </source>
</evidence>
<keyword evidence="1" id="KW-0812">Transmembrane</keyword>
<reference evidence="2" key="3">
    <citation type="submission" date="2015-04" db="UniProtKB">
        <authorList>
            <consortium name="EnsemblPlants"/>
        </authorList>
    </citation>
    <scope>IDENTIFICATION</scope>
    <source>
        <strain evidence="2">cv. Jemalong A17</strain>
    </source>
</reference>
<dbReference type="EnsemblPlants" id="AES59852">
    <property type="protein sequence ID" value="AES59852"/>
    <property type="gene ID" value="MTR_1g030510"/>
</dbReference>